<reference evidence="2 3" key="1">
    <citation type="journal article" date="2018" name="Sci. Rep.">
        <title>Comparative analysis of the Pocillopora damicornis genome highlights role of immune system in coral evolution.</title>
        <authorList>
            <person name="Cunning R."/>
            <person name="Bay R.A."/>
            <person name="Gillette P."/>
            <person name="Baker A.C."/>
            <person name="Traylor-Knowles N."/>
        </authorList>
    </citation>
    <scope>NUCLEOTIDE SEQUENCE [LARGE SCALE GENOMIC DNA]</scope>
    <source>
        <strain evidence="2">RSMAS</strain>
        <tissue evidence="2">Whole animal</tissue>
    </source>
</reference>
<evidence type="ECO:0000313" key="2">
    <source>
        <dbReference type="EMBL" id="RMX48755.1"/>
    </source>
</evidence>
<sequence length="205" mass="24502">MYHFPKYDEEQRREKEEQRKERKRARRRRRKEKIHKPSWKEKTQQATFPVLVERSKASPPLRHRTRIYFSPEFEAMHSALDSAENSENEEYYVTRVRPPLPVGSELSHQTRTRKKKKATKVEEELSHSLYPSYLETPPSRNGISFATEAPTRNVDPLPARRSMESMLSLDSTEMQMRLKKLNKLPPIDKENKSQHTDEYPCMKRY</sequence>
<proteinExistence type="predicted"/>
<dbReference type="Proteomes" id="UP000275408">
    <property type="component" value="Unassembled WGS sequence"/>
</dbReference>
<organism evidence="2 3">
    <name type="scientific">Pocillopora damicornis</name>
    <name type="common">Cauliflower coral</name>
    <name type="synonym">Millepora damicornis</name>
    <dbReference type="NCBI Taxonomy" id="46731"/>
    <lineage>
        <taxon>Eukaryota</taxon>
        <taxon>Metazoa</taxon>
        <taxon>Cnidaria</taxon>
        <taxon>Anthozoa</taxon>
        <taxon>Hexacorallia</taxon>
        <taxon>Scleractinia</taxon>
        <taxon>Astrocoeniina</taxon>
        <taxon>Pocilloporidae</taxon>
        <taxon>Pocillopora</taxon>
    </lineage>
</organism>
<comment type="caution">
    <text evidence="2">The sequence shown here is derived from an EMBL/GenBank/DDBJ whole genome shotgun (WGS) entry which is preliminary data.</text>
</comment>
<feature type="compositionally biased region" description="Basic and acidic residues" evidence="1">
    <location>
        <begin position="186"/>
        <end position="205"/>
    </location>
</feature>
<evidence type="ECO:0000256" key="1">
    <source>
        <dbReference type="SAM" id="MobiDB-lite"/>
    </source>
</evidence>
<gene>
    <name evidence="2" type="ORF">pdam_00001596</name>
</gene>
<feature type="region of interest" description="Disordered" evidence="1">
    <location>
        <begin position="182"/>
        <end position="205"/>
    </location>
</feature>
<evidence type="ECO:0000313" key="3">
    <source>
        <dbReference type="Proteomes" id="UP000275408"/>
    </source>
</evidence>
<feature type="compositionally biased region" description="Basic and acidic residues" evidence="1">
    <location>
        <begin position="1"/>
        <end position="20"/>
    </location>
</feature>
<accession>A0A3M6U4Y0</accession>
<keyword evidence="3" id="KW-1185">Reference proteome</keyword>
<protein>
    <submittedName>
        <fullName evidence="2">Uncharacterized protein</fullName>
    </submittedName>
</protein>
<dbReference type="EMBL" id="RCHS01002239">
    <property type="protein sequence ID" value="RMX48755.1"/>
    <property type="molecule type" value="Genomic_DNA"/>
</dbReference>
<name>A0A3M6U4Y0_POCDA</name>
<feature type="region of interest" description="Disordered" evidence="1">
    <location>
        <begin position="1"/>
        <end position="46"/>
    </location>
</feature>
<feature type="region of interest" description="Disordered" evidence="1">
    <location>
        <begin position="95"/>
        <end position="160"/>
    </location>
</feature>
<dbReference type="AlphaFoldDB" id="A0A3M6U4Y0"/>
<feature type="compositionally biased region" description="Basic residues" evidence="1">
    <location>
        <begin position="21"/>
        <end position="37"/>
    </location>
</feature>